<comment type="caution">
    <text evidence="2">The sequence shown here is derived from an EMBL/GenBank/DDBJ whole genome shotgun (WGS) entry which is preliminary data.</text>
</comment>
<dbReference type="GO" id="GO:0005525">
    <property type="term" value="F:GTP binding"/>
    <property type="evidence" value="ECO:0007669"/>
    <property type="project" value="InterPro"/>
</dbReference>
<dbReference type="AlphaFoldDB" id="X1KX50"/>
<reference evidence="2" key="1">
    <citation type="journal article" date="2014" name="Front. Microbiol.">
        <title>High frequency of phylogenetically diverse reductive dehalogenase-homologous genes in deep subseafloor sedimentary metagenomes.</title>
        <authorList>
            <person name="Kawai M."/>
            <person name="Futagami T."/>
            <person name="Toyoda A."/>
            <person name="Takaki Y."/>
            <person name="Nishi S."/>
            <person name="Hori S."/>
            <person name="Arai W."/>
            <person name="Tsubouchi T."/>
            <person name="Morono Y."/>
            <person name="Uchiyama I."/>
            <person name="Ito T."/>
            <person name="Fujiyama A."/>
            <person name="Inagaki F."/>
            <person name="Takami H."/>
        </authorList>
    </citation>
    <scope>NUCLEOTIDE SEQUENCE</scope>
    <source>
        <strain evidence="2">Expedition CK06-06</strain>
    </source>
</reference>
<feature type="domain" description="Translation elongation factor EFTu-like" evidence="1">
    <location>
        <begin position="3"/>
        <end position="73"/>
    </location>
</feature>
<evidence type="ECO:0000313" key="2">
    <source>
        <dbReference type="EMBL" id="GAH98225.1"/>
    </source>
</evidence>
<sequence>YVGRIGIGRVFAGTLKSGANVAVIDRKGDQAVRRIGQLFRFQGLGRVEVDHVDVGDLYAVVGLEKVDIGDTLADVDTPVALSAVAIDEPTLRMTFRFNDSPFSGREGK</sequence>
<accession>X1KX50</accession>
<dbReference type="Pfam" id="PF03144">
    <property type="entry name" value="GTP_EFTU_D2"/>
    <property type="match status" value="1"/>
</dbReference>
<dbReference type="Gene3D" id="3.30.70.870">
    <property type="entry name" value="Elongation Factor G (Translational Gtpase), domain 3"/>
    <property type="match status" value="1"/>
</dbReference>
<protein>
    <recommendedName>
        <fullName evidence="1">Translation elongation factor EFTu-like domain-containing protein</fullName>
    </recommendedName>
</protein>
<dbReference type="InterPro" id="IPR009000">
    <property type="entry name" value="Transl_B-barrel_sf"/>
</dbReference>
<name>X1KX50_9ZZZZ</name>
<feature type="non-terminal residue" evidence="2">
    <location>
        <position position="1"/>
    </location>
</feature>
<evidence type="ECO:0000259" key="1">
    <source>
        <dbReference type="Pfam" id="PF03144"/>
    </source>
</evidence>
<feature type="non-terminal residue" evidence="2">
    <location>
        <position position="108"/>
    </location>
</feature>
<gene>
    <name evidence="2" type="ORF">S03H2_70941</name>
</gene>
<dbReference type="EMBL" id="BARU01047308">
    <property type="protein sequence ID" value="GAH98225.1"/>
    <property type="molecule type" value="Genomic_DNA"/>
</dbReference>
<proteinExistence type="predicted"/>
<dbReference type="SUPFAM" id="SSF50447">
    <property type="entry name" value="Translation proteins"/>
    <property type="match status" value="1"/>
</dbReference>
<organism evidence="2">
    <name type="scientific">marine sediment metagenome</name>
    <dbReference type="NCBI Taxonomy" id="412755"/>
    <lineage>
        <taxon>unclassified sequences</taxon>
        <taxon>metagenomes</taxon>
        <taxon>ecological metagenomes</taxon>
    </lineage>
</organism>
<dbReference type="Gene3D" id="2.40.30.10">
    <property type="entry name" value="Translation factors"/>
    <property type="match status" value="1"/>
</dbReference>
<dbReference type="InterPro" id="IPR004161">
    <property type="entry name" value="EFTu-like_2"/>
</dbReference>